<proteinExistence type="predicted"/>
<dbReference type="InterPro" id="IPR052957">
    <property type="entry name" value="Auxin_embryo_med"/>
</dbReference>
<evidence type="ECO:0008006" key="3">
    <source>
        <dbReference type="Google" id="ProtNLM"/>
    </source>
</evidence>
<organism evidence="1 2">
    <name type="scientific">Ficus carica</name>
    <name type="common">Common fig</name>
    <dbReference type="NCBI Taxonomy" id="3494"/>
    <lineage>
        <taxon>Eukaryota</taxon>
        <taxon>Viridiplantae</taxon>
        <taxon>Streptophyta</taxon>
        <taxon>Embryophyta</taxon>
        <taxon>Tracheophyta</taxon>
        <taxon>Spermatophyta</taxon>
        <taxon>Magnoliopsida</taxon>
        <taxon>eudicotyledons</taxon>
        <taxon>Gunneridae</taxon>
        <taxon>Pentapetalae</taxon>
        <taxon>rosids</taxon>
        <taxon>fabids</taxon>
        <taxon>Rosales</taxon>
        <taxon>Moraceae</taxon>
        <taxon>Ficeae</taxon>
        <taxon>Ficus</taxon>
    </lineage>
</organism>
<accession>A0AA87ZL38</accession>
<protein>
    <recommendedName>
        <fullName evidence="3">Sacsin</fullName>
    </recommendedName>
</protein>
<reference evidence="1" key="1">
    <citation type="submission" date="2023-07" db="EMBL/GenBank/DDBJ databases">
        <title>draft genome sequence of fig (Ficus carica).</title>
        <authorList>
            <person name="Takahashi T."/>
            <person name="Nishimura K."/>
        </authorList>
    </citation>
    <scope>NUCLEOTIDE SEQUENCE</scope>
</reference>
<dbReference type="PANTHER" id="PTHR32387">
    <property type="entry name" value="WU:FJ29H11"/>
    <property type="match status" value="1"/>
</dbReference>
<dbReference type="Proteomes" id="UP001187192">
    <property type="component" value="Unassembled WGS sequence"/>
</dbReference>
<dbReference type="Gramene" id="FCD_00003659-RA">
    <property type="protein sequence ID" value="FCD_00003659-RA:cds"/>
    <property type="gene ID" value="FCD_00003659"/>
</dbReference>
<dbReference type="PANTHER" id="PTHR32387:SF11">
    <property type="entry name" value="PROTEIN NO VEIN C-TERMINAL DOMAIN-CONTAINING PROTEIN"/>
    <property type="match status" value="1"/>
</dbReference>
<comment type="caution">
    <text evidence="1">The sequence shown here is derived from an EMBL/GenBank/DDBJ whole genome shotgun (WGS) entry which is preliminary data.</text>
</comment>
<sequence length="1449" mass="164029">MESLCSVGRSIKKGNDDRGIGLFLISRQPHIFSNGYRVRFSEEPDPTCGIGFVVPEWVSGKPGLLEISRVYGSGKALPATILIVSLKPEKVEAVKQQLAEFHPEILLFLSKFKRLCVCETNCDLKEEDTVSVLSVSSESNHVKLSSKREHSHVVQVSVEDKTLDAEETCKYLMWRQVFPVKPENRASSRADMDQWIGTLAFPFGKRLKRGTSSVGVFAFLPTAMVTNLPFVIQADFILSSSRESILFDSAWNLGILQCVSTAFVNAFQACVKDKALFPSMSQVFKFLPAQESSYSELNNLRERIRKKLRELNIMPCELHNDKSYFTMPRGVVRILPKFRDILSQMRNKGACLHGLQTLKKVLHLSLDHEKHRAVLDFLGVDSVKKSLDWYAKCIKSCNLVSQASGEDYIELLCFVAENEKSFATKYFWDIPILKYTSSEANVQLCSILQIMKGELSLKYAYDPELHSWLSKCNMEFGCLDKIFFLPSDIQKSLLQHGNSLVICCWLLNSVRVKSCSAFDYGNYLGHYVSGTEEYTKGKKYNYCLFISEHWVKLFGRKKPFLDQNYVDIGDVYAEGGPFLGECTPDKVVLDFMCEYCRALDLPELTPPNVELQIASSQLSMEQAFLLLDWIRLFRTKGLTIPEKFFGSIQNGKWLKTNTGYSSPSQSILPDLTGKLIYNLMKHFLSDISVIDQEFYSYRINMYQEELRFLGVGFGYDDVQRLISTRFKPLAASALRKELAFSLLMFIGLLMQRNAVNEQWLQAMKKGKWLKTHQGYNAPEGSVLLPSAIDGDSCLKITNLRIVDEAFYGSKICSFSSELGLLGVIVDSSEIYKLIAQKASFPAILPSMSSGCALEIPTIDELYNGDEIRHFSKELSAAGVAVDTTSVVKMIAAKFKSLLLSSKLTPKIVLSMLDCFKDRKQTLSSGFSELQWLLTERWLKTRHGYKAPNESIIFAAKWGAISSIVDLPLIDDAFYGIVIYKYRDELQTFGVITDFEAGSRLVLEGLKSPIEAEFITANGTMALLECMKSAMSKSPEQSILDNFLKNIAKSKCLKTTHDTRTSVMKRSYNFLSKFNWRPEKLDEHNSWVWIPNHGGDEGKWVNSELCVLHDKDDLFDCRLYSLYNYYRQELSTLFSSAFGVREVPSLGEHLQVWNHWGSSTDHQVSPAECFSFRECISKNWKLETEETLKQNLTIISATTSFFAWFLKYGGTSFTLSQRLLDIYSSLGLKKVSESVKLKVGRAILTADRLKTPLPRNRLIENGLIKIVLAFLACPRFDMAAKDRQEIAASLLNLSLCESDHPIKVTYCLTSSSNATVEVVTKKLVWWDKNSGQLFIDKLGHRDKKTNIEFGSCFAQEIAEGPMPEGRELAAANLSRIIHIRFLYEFKEEAVDYLLVREHLEFLVEDNEFLNSAFSCSGKSRAALGKRTFNSLQLAPSTPLALCKKRCMSEQ</sequence>
<name>A0AA87ZL38_FICCA</name>
<dbReference type="EMBL" id="BTGU01000005">
    <property type="protein sequence ID" value="GMN35927.1"/>
    <property type="molecule type" value="Genomic_DNA"/>
</dbReference>
<evidence type="ECO:0000313" key="2">
    <source>
        <dbReference type="Proteomes" id="UP001187192"/>
    </source>
</evidence>
<evidence type="ECO:0000313" key="1">
    <source>
        <dbReference type="EMBL" id="GMN35927.1"/>
    </source>
</evidence>
<gene>
    <name evidence="1" type="ORF">TIFTF001_005624</name>
</gene>
<keyword evidence="2" id="KW-1185">Reference proteome</keyword>